<dbReference type="GO" id="GO:0008312">
    <property type="term" value="F:7S RNA binding"/>
    <property type="evidence" value="ECO:0007669"/>
    <property type="project" value="UniProtKB-UniRule"/>
</dbReference>
<protein>
    <recommendedName>
        <fullName evidence="7">Signal recognition particle 14 kDa protein</fullName>
        <shortName evidence="7">SRP14</shortName>
    </recommendedName>
</protein>
<name>A0A0J8B0Y9_BETVV</name>
<dbReference type="GO" id="GO:0005786">
    <property type="term" value="C:signal recognition particle, endoplasmic reticulum targeting"/>
    <property type="evidence" value="ECO:0007669"/>
    <property type="project" value="UniProtKB-UniRule"/>
</dbReference>
<evidence type="ECO:0000256" key="4">
    <source>
        <dbReference type="ARBA" id="ARBA00022884"/>
    </source>
</evidence>
<keyword evidence="3 7" id="KW-0963">Cytoplasm</keyword>
<dbReference type="OrthoDB" id="19209at2759"/>
<dbReference type="Gramene" id="KMS93552">
    <property type="protein sequence ID" value="KMS93552"/>
    <property type="gene ID" value="BVRB_030330"/>
</dbReference>
<evidence type="ECO:0000256" key="6">
    <source>
        <dbReference type="ARBA" id="ARBA00023274"/>
    </source>
</evidence>
<sequence length="67" mass="7828">MKSETESDHVCLIRVKVGQKRANVMVPFEEHARFQTNIANLLRVYLDGLKKRDKSETQNKTRSRRVA</sequence>
<dbReference type="InterPro" id="IPR009018">
    <property type="entry name" value="Signal_recog_particle_SRP9/14"/>
</dbReference>
<evidence type="ECO:0000256" key="7">
    <source>
        <dbReference type="RuleBase" id="RU368100"/>
    </source>
</evidence>
<keyword evidence="9" id="KW-1185">Reference proteome</keyword>
<dbReference type="GO" id="GO:0006614">
    <property type="term" value="P:SRP-dependent cotranslational protein targeting to membrane"/>
    <property type="evidence" value="ECO:0007669"/>
    <property type="project" value="UniProtKB-UniRule"/>
</dbReference>
<organism evidence="8 9">
    <name type="scientific">Beta vulgaris subsp. vulgaris</name>
    <name type="common">Beet</name>
    <dbReference type="NCBI Taxonomy" id="3555"/>
    <lineage>
        <taxon>Eukaryota</taxon>
        <taxon>Viridiplantae</taxon>
        <taxon>Streptophyta</taxon>
        <taxon>Embryophyta</taxon>
        <taxon>Tracheophyta</taxon>
        <taxon>Spermatophyta</taxon>
        <taxon>Magnoliopsida</taxon>
        <taxon>eudicotyledons</taxon>
        <taxon>Gunneridae</taxon>
        <taxon>Pentapetalae</taxon>
        <taxon>Caryophyllales</taxon>
        <taxon>Chenopodiaceae</taxon>
        <taxon>Betoideae</taxon>
        <taxon>Beta</taxon>
    </lineage>
</organism>
<dbReference type="SUPFAM" id="SSF54762">
    <property type="entry name" value="Signal recognition particle alu RNA binding heterodimer, SRP9/14"/>
    <property type="match status" value="1"/>
</dbReference>
<dbReference type="InterPro" id="IPR003210">
    <property type="entry name" value="Signal_recog_particle_SRP14"/>
</dbReference>
<proteinExistence type="inferred from homology"/>
<evidence type="ECO:0000256" key="2">
    <source>
        <dbReference type="ARBA" id="ARBA00010349"/>
    </source>
</evidence>
<reference evidence="8 9" key="1">
    <citation type="journal article" date="2014" name="Nature">
        <title>The genome of the recently domesticated crop plant sugar beet (Beta vulgaris).</title>
        <authorList>
            <person name="Dohm J.C."/>
            <person name="Minoche A.E."/>
            <person name="Holtgrawe D."/>
            <person name="Capella-Gutierrez S."/>
            <person name="Zakrzewski F."/>
            <person name="Tafer H."/>
            <person name="Rupp O."/>
            <person name="Sorensen T.R."/>
            <person name="Stracke R."/>
            <person name="Reinhardt R."/>
            <person name="Goesmann A."/>
            <person name="Kraft T."/>
            <person name="Schulz B."/>
            <person name="Stadler P.F."/>
            <person name="Schmidt T."/>
            <person name="Gabaldon T."/>
            <person name="Lehrach H."/>
            <person name="Weisshaar B."/>
            <person name="Himmelbauer H."/>
        </authorList>
    </citation>
    <scope>NUCLEOTIDE SEQUENCE [LARGE SCALE GENOMIC DNA]</scope>
    <source>
        <tissue evidence="8">Taproot</tissue>
    </source>
</reference>
<dbReference type="AlphaFoldDB" id="A0A0J8B0Y9"/>
<dbReference type="GO" id="GO:0030942">
    <property type="term" value="F:endoplasmic reticulum signal peptide binding"/>
    <property type="evidence" value="ECO:0007669"/>
    <property type="project" value="UniProtKB-UniRule"/>
</dbReference>
<gene>
    <name evidence="8" type="ORF">BVRB_030330</name>
</gene>
<dbReference type="PANTHER" id="PTHR12013">
    <property type="entry name" value="SIGNAL RECOGNITION PARTICLE 14 KD PROTEIN"/>
    <property type="match status" value="1"/>
</dbReference>
<comment type="similarity">
    <text evidence="2 7">Belongs to the SRP14 family.</text>
</comment>
<accession>A0A0J8B0Y9</accession>
<dbReference type="EMBL" id="KQ101427">
    <property type="protein sequence ID" value="KMS93552.1"/>
    <property type="molecule type" value="Genomic_DNA"/>
</dbReference>
<evidence type="ECO:0000256" key="1">
    <source>
        <dbReference type="ARBA" id="ARBA00004496"/>
    </source>
</evidence>
<evidence type="ECO:0000313" key="8">
    <source>
        <dbReference type="EMBL" id="KMS93552.1"/>
    </source>
</evidence>
<dbReference type="Gene3D" id="3.30.720.10">
    <property type="entry name" value="Signal recognition particle alu RNA binding heterodimer, srp9/1"/>
    <property type="match status" value="1"/>
</dbReference>
<keyword evidence="5 7" id="KW-0733">Signal recognition particle</keyword>
<keyword evidence="6 7" id="KW-0687">Ribonucleoprotein</keyword>
<evidence type="ECO:0000313" key="9">
    <source>
        <dbReference type="Proteomes" id="UP000035740"/>
    </source>
</evidence>
<dbReference type="eggNOG" id="KOG1761">
    <property type="taxonomic scope" value="Eukaryota"/>
</dbReference>
<comment type="subcellular location">
    <subcellularLocation>
        <location evidence="1 7">Cytoplasm</location>
    </subcellularLocation>
</comment>
<evidence type="ECO:0000256" key="5">
    <source>
        <dbReference type="ARBA" id="ARBA00023135"/>
    </source>
</evidence>
<dbReference type="Proteomes" id="UP000035740">
    <property type="component" value="Unassembled WGS sequence"/>
</dbReference>
<comment type="function">
    <text evidence="7">Component of the signal recognition particle (SRP) complex, a ribonucleoprotein complex that mediates the cotranslational targeting of secretory and membrane proteins to the endoplasmic reticulum (ER). SRP9 together with SRP14 and the Alu portion of the SRP RNA, constitutes the elongation arrest domain of SRP. The complex of SRP9 and SRP14 is required for SRP RNA binding.</text>
</comment>
<evidence type="ECO:0000256" key="3">
    <source>
        <dbReference type="ARBA" id="ARBA00022490"/>
    </source>
</evidence>
<keyword evidence="4 7" id="KW-0694">RNA-binding</keyword>
<comment type="subunit">
    <text evidence="7">Heterodimer with SRP9; binds RNA as heterodimer. Component of a signal recognition particle (SRP) complex that consists of a 7SL RNA molecule of 300 nucleotides and six protein subunits: SRP72, SRP68, SRP54, SRP19, SRP14 and SRP9.</text>
</comment>